<dbReference type="InterPro" id="IPR038599">
    <property type="entry name" value="LAP1C-like_C_sf"/>
</dbReference>
<dbReference type="GO" id="GO:0001671">
    <property type="term" value="F:ATPase activator activity"/>
    <property type="evidence" value="ECO:0007669"/>
    <property type="project" value="InterPro"/>
</dbReference>
<organism evidence="6 7">
    <name type="scientific">Macrosiphum euphorbiae</name>
    <name type="common">potato aphid</name>
    <dbReference type="NCBI Taxonomy" id="13131"/>
    <lineage>
        <taxon>Eukaryota</taxon>
        <taxon>Metazoa</taxon>
        <taxon>Ecdysozoa</taxon>
        <taxon>Arthropoda</taxon>
        <taxon>Hexapoda</taxon>
        <taxon>Insecta</taxon>
        <taxon>Pterygota</taxon>
        <taxon>Neoptera</taxon>
        <taxon>Paraneoptera</taxon>
        <taxon>Hemiptera</taxon>
        <taxon>Sternorrhyncha</taxon>
        <taxon>Aphidomorpha</taxon>
        <taxon>Aphidoidea</taxon>
        <taxon>Aphididae</taxon>
        <taxon>Macrosiphini</taxon>
        <taxon>Macrosiphum</taxon>
    </lineage>
</organism>
<keyword evidence="2 5" id="KW-0812">Transmembrane</keyword>
<feature type="transmembrane region" description="Helical" evidence="5">
    <location>
        <begin position="91"/>
        <end position="110"/>
    </location>
</feature>
<evidence type="ECO:0000313" key="7">
    <source>
        <dbReference type="Proteomes" id="UP001160148"/>
    </source>
</evidence>
<evidence type="ECO:0000256" key="2">
    <source>
        <dbReference type="ARBA" id="ARBA00022692"/>
    </source>
</evidence>
<keyword evidence="4 5" id="KW-0472">Membrane</keyword>
<keyword evidence="7" id="KW-1185">Reference proteome</keyword>
<dbReference type="Proteomes" id="UP001160148">
    <property type="component" value="Unassembled WGS sequence"/>
</dbReference>
<dbReference type="EMBL" id="CARXXK010000001">
    <property type="protein sequence ID" value="CAI6346730.1"/>
    <property type="molecule type" value="Genomic_DNA"/>
</dbReference>
<accession>A0AAV0VT12</accession>
<proteinExistence type="predicted"/>
<protein>
    <submittedName>
        <fullName evidence="6">Uncharacterized protein</fullName>
    </submittedName>
</protein>
<evidence type="ECO:0000313" key="6">
    <source>
        <dbReference type="EMBL" id="CAI6346730.1"/>
    </source>
</evidence>
<gene>
    <name evidence="6" type="ORF">MEUPH1_LOCUS3606</name>
</gene>
<comment type="subcellular location">
    <subcellularLocation>
        <location evidence="1">Membrane</location>
    </subcellularLocation>
</comment>
<evidence type="ECO:0000256" key="5">
    <source>
        <dbReference type="SAM" id="Phobius"/>
    </source>
</evidence>
<dbReference type="PANTHER" id="PTHR18843">
    <property type="entry name" value="TORSIN-1A-INTERACTING PROTEIN"/>
    <property type="match status" value="1"/>
</dbReference>
<reference evidence="6 7" key="1">
    <citation type="submission" date="2023-01" db="EMBL/GenBank/DDBJ databases">
        <authorList>
            <person name="Whitehead M."/>
        </authorList>
    </citation>
    <scope>NUCLEOTIDE SEQUENCE [LARGE SCALE GENOMIC DNA]</scope>
</reference>
<comment type="caution">
    <text evidence="6">The sequence shown here is derived from an EMBL/GenBank/DDBJ whole genome shotgun (WGS) entry which is preliminary data.</text>
</comment>
<dbReference type="GO" id="GO:0061024">
    <property type="term" value="P:membrane organization"/>
    <property type="evidence" value="ECO:0007669"/>
    <property type="project" value="TreeGrafter"/>
</dbReference>
<dbReference type="AlphaFoldDB" id="A0AAV0VT12"/>
<evidence type="ECO:0000256" key="3">
    <source>
        <dbReference type="ARBA" id="ARBA00022989"/>
    </source>
</evidence>
<sequence length="338" mass="38967">MAKPCEEPLKGCQLCGYRVMNYTPEFIQLLKKEFSELKEFKIFWNKYNENPDLVNDLCERCQISYWQKLKYTNHNQVKQHNRTADTPRKSFSSYTFVLIIMASLLGGYLFSNFDNLSKTNNNELSKDKLKSTMMSLKNHFPSLQQSMIKKLGGAFTRLQTPGEPIVFMLLHNDANKQTTDCLASYASVSAKKYIFTNSAQGLWMNGSEWTSYSDRDDEDLFYEKLNAPLEKNEVLVLENLQDLPWSLAKALHHLCDSENPKYTKAMYMLELRVNGDLQQLSDGDKIVAAERAMNMAWQDAPNEFREPLIARLTSFVDAVQWESDEACQGESSFIRISP</sequence>
<dbReference type="GO" id="GO:0016020">
    <property type="term" value="C:membrane"/>
    <property type="evidence" value="ECO:0007669"/>
    <property type="project" value="UniProtKB-SubCell"/>
</dbReference>
<evidence type="ECO:0000256" key="4">
    <source>
        <dbReference type="ARBA" id="ARBA00023136"/>
    </source>
</evidence>
<name>A0AAV0VT12_9HEMI</name>
<dbReference type="Gene3D" id="3.40.50.12190">
    <property type="match status" value="1"/>
</dbReference>
<dbReference type="InterPro" id="IPR008662">
    <property type="entry name" value="TOIP1/2"/>
</dbReference>
<keyword evidence="3 5" id="KW-1133">Transmembrane helix</keyword>
<evidence type="ECO:0000256" key="1">
    <source>
        <dbReference type="ARBA" id="ARBA00004370"/>
    </source>
</evidence>
<dbReference type="PANTHER" id="PTHR18843:SF7">
    <property type="entry name" value="LAMINA-ASSOCIATED POLYPEPTIDE 1B ISOFORM 1-RELATED"/>
    <property type="match status" value="1"/>
</dbReference>